<organism evidence="2 3">
    <name type="scientific">Citrobacter telavivensis</name>
    <dbReference type="NCBI Taxonomy" id="2653932"/>
    <lineage>
        <taxon>Bacteria</taxon>
        <taxon>Pseudomonadati</taxon>
        <taxon>Pseudomonadota</taxon>
        <taxon>Gammaproteobacteria</taxon>
        <taxon>Enterobacterales</taxon>
        <taxon>Enterobacteriaceae</taxon>
        <taxon>Citrobacter</taxon>
    </lineage>
</organism>
<reference evidence="2 3" key="1">
    <citation type="submission" date="2019-10" db="EMBL/GenBank/DDBJ databases">
        <title>Characterization of a new Citrobacter species.</title>
        <authorList>
            <person name="Goncalves Ribeiro T."/>
            <person name="Izdebski R."/>
            <person name="Urbanowicz P."/>
            <person name="Carmeli Y."/>
            <person name="Gniadkowski M."/>
            <person name="Peixe L."/>
        </authorList>
    </citation>
    <scope>NUCLEOTIDE SEQUENCE [LARGE SCALE GENOMIC DNA]</scope>
    <source>
        <strain evidence="2 3">NMI7905_11</strain>
    </source>
</reference>
<dbReference type="InterPro" id="IPR029033">
    <property type="entry name" value="His_PPase_superfam"/>
</dbReference>
<keyword evidence="1" id="KW-0472">Membrane</keyword>
<dbReference type="GO" id="GO:0016787">
    <property type="term" value="F:hydrolase activity"/>
    <property type="evidence" value="ECO:0007669"/>
    <property type="project" value="UniProtKB-KW"/>
</dbReference>
<dbReference type="EMBL" id="WHIY01000008">
    <property type="protein sequence ID" value="MPQ51853.1"/>
    <property type="molecule type" value="Genomic_DNA"/>
</dbReference>
<name>A0A6L5EAU9_9ENTR</name>
<keyword evidence="3" id="KW-1185">Reference proteome</keyword>
<dbReference type="InterPro" id="IPR013078">
    <property type="entry name" value="His_Pase_superF_clade-1"/>
</dbReference>
<accession>A0A6L5EAU9</accession>
<evidence type="ECO:0000313" key="2">
    <source>
        <dbReference type="EMBL" id="MPQ51853.1"/>
    </source>
</evidence>
<feature type="transmembrane region" description="Helical" evidence="1">
    <location>
        <begin position="59"/>
        <end position="79"/>
    </location>
</feature>
<evidence type="ECO:0000313" key="3">
    <source>
        <dbReference type="Proteomes" id="UP000475079"/>
    </source>
</evidence>
<proteinExistence type="predicted"/>
<comment type="caution">
    <text evidence="2">The sequence shown here is derived from an EMBL/GenBank/DDBJ whole genome shotgun (WGS) entry which is preliminary data.</text>
</comment>
<dbReference type="EC" id="3.1.3.-" evidence="2"/>
<dbReference type="NCBIfam" id="NF011945">
    <property type="entry name" value="PRK15416.1"/>
    <property type="match status" value="1"/>
</dbReference>
<keyword evidence="2" id="KW-0378">Hydrolase</keyword>
<dbReference type="Proteomes" id="UP000475079">
    <property type="component" value="Unassembled WGS sequence"/>
</dbReference>
<sequence length="246" mass="27472">MLFYPRCICNGRGFRAFSPHKRSCLSLSSTLQGYISVCRYQVEFNVFVVSQYFVKYKKYTVVLLSALAIMVGLGSHFAWSSNGLPRIDSRTLAVLAKQHPVVVLFRHAERCDRSDNTCLSDKTGITEHGAMQARALGASFSKEIKDYDLYASDTVRTVQSATWFAADKKLTVDKGMHACGRGTGQAIERLANKSENKDVVIFTHNHCLTYLAKNMRGVKLTPDYLDGLVMHVDKGKLYLDGKLVSP</sequence>
<dbReference type="Gene3D" id="3.40.50.1240">
    <property type="entry name" value="Phosphoglycerate mutase-like"/>
    <property type="match status" value="1"/>
</dbReference>
<dbReference type="CDD" id="cd07040">
    <property type="entry name" value="HP"/>
    <property type="match status" value="1"/>
</dbReference>
<gene>
    <name evidence="2" type="ORF">GBB84_13160</name>
</gene>
<dbReference type="SUPFAM" id="SSF53254">
    <property type="entry name" value="Phosphoglycerate mutase-like"/>
    <property type="match status" value="1"/>
</dbReference>
<keyword evidence="1" id="KW-0812">Transmembrane</keyword>
<dbReference type="Pfam" id="PF00300">
    <property type="entry name" value="His_Phos_1"/>
    <property type="match status" value="1"/>
</dbReference>
<protein>
    <submittedName>
        <fullName evidence="2">Lipopolysaccharide core heptose(II)-phosphate phosphatase</fullName>
        <ecNumber evidence="2">3.1.3.-</ecNumber>
    </submittedName>
</protein>
<keyword evidence="1" id="KW-1133">Transmembrane helix</keyword>
<evidence type="ECO:0000256" key="1">
    <source>
        <dbReference type="SAM" id="Phobius"/>
    </source>
</evidence>
<dbReference type="AlphaFoldDB" id="A0A6L5EAU9"/>